<proteinExistence type="predicted"/>
<sequence length="140" mass="16004">MKYTLLLMVLFFLACVSSTLTGKGYLNQKERVSAKGYEVYKIDSINTYYLIYAKRGDSLYKIVSKKNFNRKCTEIKSGLSYDFKLHSSLKGFIGNIAISAKQLPHVNCYSYDDSTEICLEKDSITDLYHADNIQGLCYIK</sequence>
<reference evidence="2 3" key="1">
    <citation type="submission" date="2019-03" db="EMBL/GenBank/DDBJ databases">
        <title>Genomic Encyclopedia of Archaeal and Bacterial Type Strains, Phase II (KMG-II): from individual species to whole genera.</title>
        <authorList>
            <person name="Goeker M."/>
        </authorList>
    </citation>
    <scope>NUCLEOTIDE SEQUENCE [LARGE SCALE GENOMIC DNA]</scope>
    <source>
        <strain evidence="2 3">DSM 19035</strain>
    </source>
</reference>
<evidence type="ECO:0000256" key="1">
    <source>
        <dbReference type="SAM" id="SignalP"/>
    </source>
</evidence>
<evidence type="ECO:0008006" key="4">
    <source>
        <dbReference type="Google" id="ProtNLM"/>
    </source>
</evidence>
<name>A0A4R6STH2_9SPHI</name>
<dbReference type="Proteomes" id="UP000295620">
    <property type="component" value="Unassembled WGS sequence"/>
</dbReference>
<keyword evidence="3" id="KW-1185">Reference proteome</keyword>
<protein>
    <recommendedName>
        <fullName evidence="4">Lipoprotein</fullName>
    </recommendedName>
</protein>
<organism evidence="2 3">
    <name type="scientific">Pedobacter metabolipauper</name>
    <dbReference type="NCBI Taxonomy" id="425513"/>
    <lineage>
        <taxon>Bacteria</taxon>
        <taxon>Pseudomonadati</taxon>
        <taxon>Bacteroidota</taxon>
        <taxon>Sphingobacteriia</taxon>
        <taxon>Sphingobacteriales</taxon>
        <taxon>Sphingobacteriaceae</taxon>
        <taxon>Pedobacter</taxon>
    </lineage>
</organism>
<dbReference type="EMBL" id="SNYC01000006">
    <property type="protein sequence ID" value="TDQ07715.1"/>
    <property type="molecule type" value="Genomic_DNA"/>
</dbReference>
<dbReference type="OrthoDB" id="1264340at2"/>
<feature type="signal peptide" evidence="1">
    <location>
        <begin position="1"/>
        <end position="22"/>
    </location>
</feature>
<feature type="chain" id="PRO_5020321619" description="Lipoprotein" evidence="1">
    <location>
        <begin position="23"/>
        <end position="140"/>
    </location>
</feature>
<evidence type="ECO:0000313" key="2">
    <source>
        <dbReference type="EMBL" id="TDQ07715.1"/>
    </source>
</evidence>
<gene>
    <name evidence="2" type="ORF">ATK78_3844</name>
</gene>
<accession>A0A4R6STH2</accession>
<dbReference type="RefSeq" id="WP_133577648.1">
    <property type="nucleotide sequence ID" value="NZ_SNYC01000006.1"/>
</dbReference>
<dbReference type="PROSITE" id="PS51257">
    <property type="entry name" value="PROKAR_LIPOPROTEIN"/>
    <property type="match status" value="1"/>
</dbReference>
<dbReference type="AlphaFoldDB" id="A0A4R6STH2"/>
<evidence type="ECO:0000313" key="3">
    <source>
        <dbReference type="Proteomes" id="UP000295620"/>
    </source>
</evidence>
<comment type="caution">
    <text evidence="2">The sequence shown here is derived from an EMBL/GenBank/DDBJ whole genome shotgun (WGS) entry which is preliminary data.</text>
</comment>
<keyword evidence="1" id="KW-0732">Signal</keyword>